<sequence length="238" mass="26738">MTTKRKDSMGEAATNSHLKMEKEPCSIPQASGWTNNAIRIGGAIVHGLAGSGPLILSCVCLFLAYKNREKRSKLLQRSLSLAALHSGKVTLNNILASAEKEATKLEMTGQEDKAVHLLTEAYEKAKNKGKSHEAYELEMLLVEMLIYNGHFTEALGKSCLNEKEISDVRRPLYKAIIHILLQNMEQAEEAYNEFLCMQNDFCWIYNIAEESPEHDIGHNFAEFKMVVSNIKKDIKHAQ</sequence>
<name>A0AB40CX15_DIOCR</name>
<evidence type="ECO:0000256" key="1">
    <source>
        <dbReference type="SAM" id="MobiDB-lite"/>
    </source>
</evidence>
<keyword evidence="2" id="KW-0812">Transmembrane</keyword>
<dbReference type="Proteomes" id="UP001515500">
    <property type="component" value="Chromosome 17"/>
</dbReference>
<feature type="transmembrane region" description="Helical" evidence="2">
    <location>
        <begin position="43"/>
        <end position="65"/>
    </location>
</feature>
<gene>
    <name evidence="4" type="primary">LOC120280853</name>
</gene>
<feature type="region of interest" description="Disordered" evidence="1">
    <location>
        <begin position="1"/>
        <end position="21"/>
    </location>
</feature>
<evidence type="ECO:0000313" key="4">
    <source>
        <dbReference type="RefSeq" id="XP_039143743.1"/>
    </source>
</evidence>
<dbReference type="PANTHER" id="PTHR36350">
    <property type="entry name" value="TRANSMEMBRANE PROTEIN"/>
    <property type="match status" value="1"/>
</dbReference>
<organism evidence="3 4">
    <name type="scientific">Dioscorea cayennensis subsp. rotundata</name>
    <name type="common">White Guinea yam</name>
    <name type="synonym">Dioscorea rotundata</name>
    <dbReference type="NCBI Taxonomy" id="55577"/>
    <lineage>
        <taxon>Eukaryota</taxon>
        <taxon>Viridiplantae</taxon>
        <taxon>Streptophyta</taxon>
        <taxon>Embryophyta</taxon>
        <taxon>Tracheophyta</taxon>
        <taxon>Spermatophyta</taxon>
        <taxon>Magnoliopsida</taxon>
        <taxon>Liliopsida</taxon>
        <taxon>Dioscoreales</taxon>
        <taxon>Dioscoreaceae</taxon>
        <taxon>Dioscorea</taxon>
    </lineage>
</organism>
<accession>A0AB40CX15</accession>
<dbReference type="AlphaFoldDB" id="A0AB40CX15"/>
<proteinExistence type="predicted"/>
<dbReference type="GeneID" id="120280853"/>
<keyword evidence="2" id="KW-0472">Membrane</keyword>
<keyword evidence="2" id="KW-1133">Transmembrane helix</keyword>
<keyword evidence="3" id="KW-1185">Reference proteome</keyword>
<reference evidence="4" key="1">
    <citation type="submission" date="2025-08" db="UniProtKB">
        <authorList>
            <consortium name="RefSeq"/>
        </authorList>
    </citation>
    <scope>IDENTIFICATION</scope>
</reference>
<evidence type="ECO:0000256" key="2">
    <source>
        <dbReference type="SAM" id="Phobius"/>
    </source>
</evidence>
<dbReference type="PANTHER" id="PTHR36350:SF3">
    <property type="entry name" value="TRANSMEMBRANE PROTEIN"/>
    <property type="match status" value="1"/>
</dbReference>
<dbReference type="RefSeq" id="XP_039143743.1">
    <property type="nucleotide sequence ID" value="XM_039287809.1"/>
</dbReference>
<evidence type="ECO:0000313" key="3">
    <source>
        <dbReference type="Proteomes" id="UP001515500"/>
    </source>
</evidence>
<protein>
    <submittedName>
        <fullName evidence="4">Uncharacterized protein LOC120280853 isoform X2</fullName>
    </submittedName>
</protein>